<protein>
    <recommendedName>
        <fullName evidence="3">HNH endonuclease</fullName>
    </recommendedName>
</protein>
<sequence length="214" mass="24443">MTQADRSSTTPLARRPAIEPGQRFGRLVALERSFVPGRHAVWRFTCDCGNNCTARIEHVRAGRTTSCGCVRRELNATHGMSHLPEYECWNNMLNRCLDQDHPSFKNYGGRGITVCRRWAGSFEAFYEDVGQRPSVEHSLDRINNERGYEPGNVRWATRREQMRNFRGNHVVRINGESMPLVEACERTGVPYDIARGRLRQGWSVARALNLPTNP</sequence>
<dbReference type="OrthoDB" id="7181366at2"/>
<comment type="caution">
    <text evidence="1">The sequence shown here is derived from an EMBL/GenBank/DDBJ whole genome shotgun (WGS) entry which is preliminary data.</text>
</comment>
<dbReference type="PATRIC" id="fig|270351.6.peg.685"/>
<name>A0A0J6T5Z6_9HYPH</name>
<dbReference type="Proteomes" id="UP000035929">
    <property type="component" value="Unassembled WGS sequence"/>
</dbReference>
<dbReference type="RefSeq" id="WP_156295405.1">
    <property type="nucleotide sequence ID" value="NZ_LABX01000012.1"/>
</dbReference>
<evidence type="ECO:0000313" key="1">
    <source>
        <dbReference type="EMBL" id="KMO40978.1"/>
    </source>
</evidence>
<proteinExistence type="predicted"/>
<dbReference type="EMBL" id="LABX01000012">
    <property type="protein sequence ID" value="KMO40978.1"/>
    <property type="molecule type" value="Genomic_DNA"/>
</dbReference>
<reference evidence="1 2" key="1">
    <citation type="submission" date="2015-03" db="EMBL/GenBank/DDBJ databases">
        <title>Genome sequencing of Methylobacterium aquaticum DSM16371 type strain.</title>
        <authorList>
            <person name="Chaudhry V."/>
            <person name="Patil P.B."/>
        </authorList>
    </citation>
    <scope>NUCLEOTIDE SEQUENCE [LARGE SCALE GENOMIC DNA]</scope>
    <source>
        <strain evidence="1 2">DSM 16371</strain>
    </source>
</reference>
<evidence type="ECO:0000313" key="2">
    <source>
        <dbReference type="Proteomes" id="UP000035929"/>
    </source>
</evidence>
<evidence type="ECO:0008006" key="3">
    <source>
        <dbReference type="Google" id="ProtNLM"/>
    </source>
</evidence>
<accession>A0A0J6T5Z6</accession>
<gene>
    <name evidence="1" type="ORF">VP06_01520</name>
</gene>
<organism evidence="1 2">
    <name type="scientific">Methylobacterium aquaticum</name>
    <dbReference type="NCBI Taxonomy" id="270351"/>
    <lineage>
        <taxon>Bacteria</taxon>
        <taxon>Pseudomonadati</taxon>
        <taxon>Pseudomonadota</taxon>
        <taxon>Alphaproteobacteria</taxon>
        <taxon>Hyphomicrobiales</taxon>
        <taxon>Methylobacteriaceae</taxon>
        <taxon>Methylobacterium</taxon>
    </lineage>
</organism>
<dbReference type="AlphaFoldDB" id="A0A0J6T5Z6"/>